<evidence type="ECO:0000256" key="7">
    <source>
        <dbReference type="ARBA" id="ARBA00023014"/>
    </source>
</evidence>
<evidence type="ECO:0000313" key="11">
    <source>
        <dbReference type="EMBL" id="MFA9195698.1"/>
    </source>
</evidence>
<evidence type="ECO:0000256" key="2">
    <source>
        <dbReference type="ARBA" id="ARBA00022485"/>
    </source>
</evidence>
<dbReference type="Proteomes" id="UP001574170">
    <property type="component" value="Unassembled WGS sequence"/>
</dbReference>
<accession>A0ABV4TNQ9</accession>
<evidence type="ECO:0000256" key="4">
    <source>
        <dbReference type="ARBA" id="ARBA00022763"/>
    </source>
</evidence>
<keyword evidence="11" id="KW-0540">Nuclease</keyword>
<keyword evidence="2" id="KW-0004">4Fe-4S</keyword>
<proteinExistence type="inferred from homology"/>
<dbReference type="PIRSF" id="PIRSF001435">
    <property type="entry name" value="Nth"/>
    <property type="match status" value="1"/>
</dbReference>
<dbReference type="RefSeq" id="WP_373393048.1">
    <property type="nucleotide sequence ID" value="NZ_JBCFQJ010000030.1"/>
</dbReference>
<dbReference type="Gene3D" id="1.10.1670.10">
    <property type="entry name" value="Helix-hairpin-Helix base-excision DNA repair enzymes (C-terminal)"/>
    <property type="match status" value="1"/>
</dbReference>
<evidence type="ECO:0000256" key="9">
    <source>
        <dbReference type="ARBA" id="ARBA00023295"/>
    </source>
</evidence>
<comment type="caution">
    <text evidence="11">The sequence shown here is derived from an EMBL/GenBank/DDBJ whole genome shotgun (WGS) entry which is preliminary data.</text>
</comment>
<dbReference type="SMART" id="SM00478">
    <property type="entry name" value="ENDO3c"/>
    <property type="match status" value="1"/>
</dbReference>
<dbReference type="Pfam" id="PF00730">
    <property type="entry name" value="HhH-GPD"/>
    <property type="match status" value="1"/>
</dbReference>
<name>A0ABV4TNQ9_9FLAO</name>
<keyword evidence="4" id="KW-0227">DNA damage</keyword>
<gene>
    <name evidence="11" type="ORF">AAGV33_14900</name>
</gene>
<keyword evidence="12" id="KW-1185">Reference proteome</keyword>
<evidence type="ECO:0000256" key="8">
    <source>
        <dbReference type="ARBA" id="ARBA00023204"/>
    </source>
</evidence>
<dbReference type="InterPro" id="IPR003265">
    <property type="entry name" value="HhH-GPD_domain"/>
</dbReference>
<feature type="domain" description="HhH-GPD" evidence="10">
    <location>
        <begin position="4"/>
        <end position="151"/>
    </location>
</feature>
<evidence type="ECO:0000256" key="1">
    <source>
        <dbReference type="ARBA" id="ARBA00008343"/>
    </source>
</evidence>
<evidence type="ECO:0000256" key="5">
    <source>
        <dbReference type="ARBA" id="ARBA00022801"/>
    </source>
</evidence>
<dbReference type="SUPFAM" id="SSF48150">
    <property type="entry name" value="DNA-glycosylase"/>
    <property type="match status" value="1"/>
</dbReference>
<dbReference type="CDD" id="cd00056">
    <property type="entry name" value="ENDO3c"/>
    <property type="match status" value="1"/>
</dbReference>
<keyword evidence="3" id="KW-0479">Metal-binding</keyword>
<dbReference type="PANTHER" id="PTHR10359:SF18">
    <property type="entry name" value="ENDONUCLEASE III"/>
    <property type="match status" value="1"/>
</dbReference>
<protein>
    <submittedName>
        <fullName evidence="11">Endonuclease III</fullName>
    </submittedName>
</protein>
<dbReference type="Gene3D" id="1.10.340.30">
    <property type="entry name" value="Hypothetical protein, domain 2"/>
    <property type="match status" value="1"/>
</dbReference>
<organism evidence="11 12">
    <name type="scientific">Flavobacterium magnesitis</name>
    <dbReference type="NCBI Taxonomy" id="3138077"/>
    <lineage>
        <taxon>Bacteria</taxon>
        <taxon>Pseudomonadati</taxon>
        <taxon>Bacteroidota</taxon>
        <taxon>Flavobacteriia</taxon>
        <taxon>Flavobacteriales</taxon>
        <taxon>Flavobacteriaceae</taxon>
        <taxon>Flavobacterium</taxon>
    </lineage>
</organism>
<dbReference type="Pfam" id="PF00633">
    <property type="entry name" value="HHH"/>
    <property type="match status" value="1"/>
</dbReference>
<evidence type="ECO:0000256" key="6">
    <source>
        <dbReference type="ARBA" id="ARBA00023004"/>
    </source>
</evidence>
<dbReference type="EMBL" id="JBCFQK010000029">
    <property type="protein sequence ID" value="MFA9195698.1"/>
    <property type="molecule type" value="Genomic_DNA"/>
</dbReference>
<evidence type="ECO:0000256" key="3">
    <source>
        <dbReference type="ARBA" id="ARBA00022723"/>
    </source>
</evidence>
<reference evidence="11 12" key="1">
    <citation type="submission" date="2024-04" db="EMBL/GenBank/DDBJ databases">
        <title>New Clade of Flavobacterium.</title>
        <authorList>
            <person name="Matos L."/>
            <person name="Proenca D.N."/>
            <person name="Fransisco R.M."/>
            <person name="Chung A.P."/>
            <person name="Maccario L."/>
            <person name="Sorensen S.J."/>
            <person name="Morais P.V."/>
        </authorList>
    </citation>
    <scope>NUCLEOTIDE SEQUENCE [LARGE SCALE GENOMIC DNA]</scope>
    <source>
        <strain evidence="11 12">FBOR7N2.3</strain>
    </source>
</reference>
<comment type="similarity">
    <text evidence="1">Belongs to the Nth/MutY family.</text>
</comment>
<keyword evidence="8" id="KW-0234">DNA repair</keyword>
<keyword evidence="5" id="KW-0378">Hydrolase</keyword>
<evidence type="ECO:0000259" key="10">
    <source>
        <dbReference type="SMART" id="SM00478"/>
    </source>
</evidence>
<dbReference type="InterPro" id="IPR000445">
    <property type="entry name" value="HhH_motif"/>
</dbReference>
<keyword evidence="11" id="KW-0255">Endonuclease</keyword>
<dbReference type="GO" id="GO:0004519">
    <property type="term" value="F:endonuclease activity"/>
    <property type="evidence" value="ECO:0007669"/>
    <property type="project" value="UniProtKB-KW"/>
</dbReference>
<keyword evidence="6" id="KW-0408">Iron</keyword>
<sequence length="178" mass="20018">MIILSAQDSDENINKIAAPFFDVFPNMQSLAISKTETIIPFIYQVKFYENKADWIINIAKIIKEDKNIPVTMKELTALKGIGRKSANAILKEANIPSEGIMTDLHVIRVAPRIGIINPTKDGIKAEKELMLALPREIWNEIGMALSFLGRETCRPIPKCIECAINLSCQYPNKTMQDK</sequence>
<keyword evidence="7" id="KW-0411">Iron-sulfur</keyword>
<dbReference type="InterPro" id="IPR011257">
    <property type="entry name" value="DNA_glycosylase"/>
</dbReference>
<evidence type="ECO:0000313" key="12">
    <source>
        <dbReference type="Proteomes" id="UP001574170"/>
    </source>
</evidence>
<dbReference type="PANTHER" id="PTHR10359">
    <property type="entry name" value="A/G-SPECIFIC ADENINE GLYCOSYLASE/ENDONUCLEASE III"/>
    <property type="match status" value="1"/>
</dbReference>
<keyword evidence="9" id="KW-0326">Glycosidase</keyword>
<dbReference type="InterPro" id="IPR023170">
    <property type="entry name" value="HhH_base_excis_C"/>
</dbReference>